<evidence type="ECO:0000313" key="1">
    <source>
        <dbReference type="EMBL" id="MFC1435361.1"/>
    </source>
</evidence>
<accession>A0ABV6XAS3</accession>
<sequence>MAVKSPREPNLAFTRLVKACGCTYAALARTINIVARESGVVLNYQAPSIHQWMEGGKPQYPGVPTFVAEALTRRLGVPVSVSDTGMVDHPDHDVGLRWTPTTDAVAELVELGRSVMERRAFLQHSAYSLAAALTVPGWTEIAARGLHAASANHPRIGAGDVAAVRRMTEMISEMDHVHGSGQARTAATSYLTNDVAHFLRADAPAAVRRELYTATAQLTYLIAWMSWDAEQQSLAQRQYTLGLQFAAAADDQGAYATLLRGMCVQASDLGYYPAAEHLAAHALQASVGAETSPRTAAFIGGRLAIAQAGNGDRHTALATWRTADRAFQRATSTADSGSGFHESAHHHTHALLLQQMGDLAGAEVAMARSNSTRPDLERRSRAITSARLAEIRLDRGHLEEACATWDSFLADAAAVRSGRVETAGATMLAKLRPHQHHPLVQPLREQAHELGWSVHSRAQRWI</sequence>
<dbReference type="EMBL" id="JBHEZY010000018">
    <property type="protein sequence ID" value="MFC1435361.1"/>
    <property type="molecule type" value="Genomic_DNA"/>
</dbReference>
<gene>
    <name evidence="1" type="ORF">ACEZDB_32445</name>
</gene>
<evidence type="ECO:0000313" key="2">
    <source>
        <dbReference type="Proteomes" id="UP001592530"/>
    </source>
</evidence>
<evidence type="ECO:0008006" key="3">
    <source>
        <dbReference type="Google" id="ProtNLM"/>
    </source>
</evidence>
<proteinExistence type="predicted"/>
<name>A0ABV6XAS3_9ACTN</name>
<reference evidence="1 2" key="1">
    <citation type="submission" date="2024-09" db="EMBL/GenBank/DDBJ databases">
        <authorList>
            <person name="Lee S.D."/>
        </authorList>
    </citation>
    <scope>NUCLEOTIDE SEQUENCE [LARGE SCALE GENOMIC DNA]</scope>
    <source>
        <strain evidence="1 2">N1-3</strain>
    </source>
</reference>
<protein>
    <recommendedName>
        <fullName evidence="3">Transcriptional regulator</fullName>
    </recommendedName>
</protein>
<organism evidence="1 2">
    <name type="scientific">Streptacidiphilus alkalitolerans</name>
    <dbReference type="NCBI Taxonomy" id="3342712"/>
    <lineage>
        <taxon>Bacteria</taxon>
        <taxon>Bacillati</taxon>
        <taxon>Actinomycetota</taxon>
        <taxon>Actinomycetes</taxon>
        <taxon>Kitasatosporales</taxon>
        <taxon>Streptomycetaceae</taxon>
        <taxon>Streptacidiphilus</taxon>
    </lineage>
</organism>
<dbReference type="RefSeq" id="WP_380558379.1">
    <property type="nucleotide sequence ID" value="NZ_JBHEZY010000018.1"/>
</dbReference>
<comment type="caution">
    <text evidence="1">The sequence shown here is derived from an EMBL/GenBank/DDBJ whole genome shotgun (WGS) entry which is preliminary data.</text>
</comment>
<dbReference type="Proteomes" id="UP001592530">
    <property type="component" value="Unassembled WGS sequence"/>
</dbReference>